<feature type="compositionally biased region" description="Basic and acidic residues" evidence="1">
    <location>
        <begin position="568"/>
        <end position="578"/>
    </location>
</feature>
<comment type="caution">
    <text evidence="2">The sequence shown here is derived from an EMBL/GenBank/DDBJ whole genome shotgun (WGS) entry which is preliminary data.</text>
</comment>
<feature type="region of interest" description="Disordered" evidence="1">
    <location>
        <begin position="647"/>
        <end position="670"/>
    </location>
</feature>
<dbReference type="Proteomes" id="UP001470230">
    <property type="component" value="Unassembled WGS sequence"/>
</dbReference>
<keyword evidence="3" id="KW-1185">Reference proteome</keyword>
<feature type="compositionally biased region" description="Low complexity" evidence="1">
    <location>
        <begin position="853"/>
        <end position="867"/>
    </location>
</feature>
<evidence type="ECO:0000313" key="3">
    <source>
        <dbReference type="Proteomes" id="UP001470230"/>
    </source>
</evidence>
<feature type="region of interest" description="Disordered" evidence="1">
    <location>
        <begin position="557"/>
        <end position="579"/>
    </location>
</feature>
<dbReference type="InterPro" id="IPR027417">
    <property type="entry name" value="P-loop_NTPase"/>
</dbReference>
<dbReference type="SUPFAM" id="SSF52540">
    <property type="entry name" value="P-loop containing nucleoside triphosphate hydrolases"/>
    <property type="match status" value="1"/>
</dbReference>
<reference evidence="2 3" key="1">
    <citation type="submission" date="2024-04" db="EMBL/GenBank/DDBJ databases">
        <title>Tritrichomonas musculus Genome.</title>
        <authorList>
            <person name="Alves-Ferreira E."/>
            <person name="Grigg M."/>
            <person name="Lorenzi H."/>
            <person name="Galac M."/>
        </authorList>
    </citation>
    <scope>NUCLEOTIDE SEQUENCE [LARGE SCALE GENOMIC DNA]</scope>
    <source>
        <strain evidence="2 3">EAF2021</strain>
    </source>
</reference>
<organism evidence="2 3">
    <name type="scientific">Tritrichomonas musculus</name>
    <dbReference type="NCBI Taxonomy" id="1915356"/>
    <lineage>
        <taxon>Eukaryota</taxon>
        <taxon>Metamonada</taxon>
        <taxon>Parabasalia</taxon>
        <taxon>Tritrichomonadida</taxon>
        <taxon>Tritrichomonadidae</taxon>
        <taxon>Tritrichomonas</taxon>
    </lineage>
</organism>
<dbReference type="EMBL" id="JAPFFF010000002">
    <property type="protein sequence ID" value="KAK8897417.1"/>
    <property type="molecule type" value="Genomic_DNA"/>
</dbReference>
<name>A0ABR2L2L2_9EUKA</name>
<protein>
    <recommendedName>
        <fullName evidence="4">Zeta toxin domain-containing protein</fullName>
    </recommendedName>
</protein>
<dbReference type="Gene3D" id="3.40.50.300">
    <property type="entry name" value="P-loop containing nucleotide triphosphate hydrolases"/>
    <property type="match status" value="1"/>
</dbReference>
<feature type="compositionally biased region" description="Low complexity" evidence="1">
    <location>
        <begin position="647"/>
        <end position="667"/>
    </location>
</feature>
<evidence type="ECO:0000313" key="2">
    <source>
        <dbReference type="EMBL" id="KAK8897417.1"/>
    </source>
</evidence>
<feature type="region of interest" description="Disordered" evidence="1">
    <location>
        <begin position="591"/>
        <end position="634"/>
    </location>
</feature>
<sequence length="867" mass="98226">MEVSPDSLLERKVIWIYTTVNEIPDIIFEHEEVPKIDSNQPQYMRRYSSHSLTEVFRAMGCQQPLSGAMADWMFNFLQYCPTSQLSAILGNGSNNLFHNQRTYSKSGQFVVLTRMQFHRLACASLHVHQFRKIRYSVDFRLSLDFMEDRRFFIILLSGAPGTGKSTMASLIASRLSVNHILSTDSIRHAMRTFYSKEEYPILYKSTYECGDVVDPDHKMEESERCIKGYQAQSDLVGQQLTSVIKSFVDLRSSLIVEGVHLSIPVMLNLVQQFPNVVPFLVYIKKEDFHRQRFAVRAKYMTTDPMQNRYISHFDSIRCVQSCLSEGASQHLLPKIDNRNIDRSLETMHQTIFSYLKKLKGRKSMYDESTQKLSFLYSVWKRRKQKITSKSKSLKAIKSMKKGAIEEPQLKPSNLSDESANLIINNTNSDEINLNASEQQIEYKVLYDELQAALPVEGKRVSSDGSDGGVIQYLKNGSMLMVYEPEVEVEEPAVKIKHRTSNNEISNPVVQNQNLVSSNESISSIVSTESLLPVSQSQGMGSMNVNPSILTNDHSIEVKSSSQNLSQQKQEEKSDENSLHFENITVEKAVSDGLENQGISKNDNLNLNSETKKKNSSSSQQLNTTENNLSNNNSQNLQLNTINANLVNSNESTNSSSQMSNGQQNNENFSADPMKQTTSMIMNGESQKILNRRNSDVIPVQNDLDLNSQIHVSYASMDDTNALENANENSNNNISAKDDQIDVERITDDSSKDLISETINDNFNEFPDTETDVDPAEVTLTDFVETTDSEAVDWKSFLAACGNNKNFFNFNIHHQQSSQQQQQTSQQSSQQHSQSLVQQTSQQHTHQQPPPQQQPQLQQSSQQPKNQH</sequence>
<proteinExistence type="predicted"/>
<evidence type="ECO:0008006" key="4">
    <source>
        <dbReference type="Google" id="ProtNLM"/>
    </source>
</evidence>
<dbReference type="PANTHER" id="PTHR33477:SF3">
    <property type="entry name" value="P-LOOP NTPASE DOMAIN-CONTAINING PROTEIN LPA1 HOMOLOG 1"/>
    <property type="match status" value="1"/>
</dbReference>
<gene>
    <name evidence="2" type="ORF">M9Y10_015363</name>
</gene>
<feature type="compositionally biased region" description="Low complexity" evidence="1">
    <location>
        <begin position="615"/>
        <end position="634"/>
    </location>
</feature>
<feature type="compositionally biased region" description="Low complexity" evidence="1">
    <location>
        <begin position="558"/>
        <end position="567"/>
    </location>
</feature>
<dbReference type="PANTHER" id="PTHR33477">
    <property type="entry name" value="P-LOOP NTPASE DOMAIN-CONTAINING PROTEIN LPA1 HOMOLOG 1"/>
    <property type="match status" value="1"/>
</dbReference>
<feature type="compositionally biased region" description="Low complexity" evidence="1">
    <location>
        <begin position="814"/>
        <end position="846"/>
    </location>
</feature>
<evidence type="ECO:0000256" key="1">
    <source>
        <dbReference type="SAM" id="MobiDB-lite"/>
    </source>
</evidence>
<accession>A0ABR2L2L2</accession>
<feature type="region of interest" description="Disordered" evidence="1">
    <location>
        <begin position="814"/>
        <end position="867"/>
    </location>
</feature>